<dbReference type="Proteomes" id="UP000282551">
    <property type="component" value="Chromosome"/>
</dbReference>
<dbReference type="SUPFAM" id="SSF56801">
    <property type="entry name" value="Acetyl-CoA synthetase-like"/>
    <property type="match status" value="1"/>
</dbReference>
<protein>
    <recommendedName>
        <fullName evidence="5">Long-chain-fatty-acid--CoA ligase FadD13</fullName>
        <ecNumber evidence="3">6.2.1.3</ecNumber>
    </recommendedName>
    <alternativeName>
        <fullName evidence="6">Fatty acyl-CoA ligase</fullName>
    </alternativeName>
    <alternativeName>
        <fullName evidence="8">Fatty acyl-CoA synthetase</fullName>
    </alternativeName>
    <alternativeName>
        <fullName evidence="7">Very-long-chain fatty-acyl-CoA synthetase</fullName>
    </alternativeName>
</protein>
<name>A0A448I7Y2_MYCCI</name>
<dbReference type="NCBIfam" id="NF004837">
    <property type="entry name" value="PRK06187.1"/>
    <property type="match status" value="1"/>
</dbReference>
<keyword evidence="12" id="KW-1185">Reference proteome</keyword>
<dbReference type="Gene3D" id="3.40.50.12780">
    <property type="entry name" value="N-terminal domain of ligase-like"/>
    <property type="match status" value="1"/>
</dbReference>
<evidence type="ECO:0000259" key="9">
    <source>
        <dbReference type="Pfam" id="PF00501"/>
    </source>
</evidence>
<dbReference type="InterPro" id="IPR025110">
    <property type="entry name" value="AMP-bd_C"/>
</dbReference>
<dbReference type="EMBL" id="LR134355">
    <property type="protein sequence ID" value="VEG48627.1"/>
    <property type="molecule type" value="Genomic_DNA"/>
</dbReference>
<comment type="catalytic activity">
    <reaction evidence="4">
        <text>a long-chain fatty acid + ATP + CoA = a long-chain fatty acyl-CoA + AMP + diphosphate</text>
        <dbReference type="Rhea" id="RHEA:15421"/>
        <dbReference type="ChEBI" id="CHEBI:30616"/>
        <dbReference type="ChEBI" id="CHEBI:33019"/>
        <dbReference type="ChEBI" id="CHEBI:57287"/>
        <dbReference type="ChEBI" id="CHEBI:57560"/>
        <dbReference type="ChEBI" id="CHEBI:83139"/>
        <dbReference type="ChEBI" id="CHEBI:456215"/>
        <dbReference type="EC" id="6.2.1.3"/>
    </reaction>
</comment>
<dbReference type="Gene3D" id="3.30.300.30">
    <property type="match status" value="1"/>
</dbReference>
<dbReference type="InterPro" id="IPR020845">
    <property type="entry name" value="AMP-binding_CS"/>
</dbReference>
<keyword evidence="2 11" id="KW-0436">Ligase</keyword>
<evidence type="ECO:0000256" key="3">
    <source>
        <dbReference type="ARBA" id="ARBA00026121"/>
    </source>
</evidence>
<accession>A0A448I7Y2</accession>
<feature type="domain" description="AMP-binding enzyme C-terminal" evidence="10">
    <location>
        <begin position="423"/>
        <end position="498"/>
    </location>
</feature>
<evidence type="ECO:0000313" key="12">
    <source>
        <dbReference type="Proteomes" id="UP000282551"/>
    </source>
</evidence>
<evidence type="ECO:0000256" key="4">
    <source>
        <dbReference type="ARBA" id="ARBA00036813"/>
    </source>
</evidence>
<dbReference type="PANTHER" id="PTHR43767:SF1">
    <property type="entry name" value="NONRIBOSOMAL PEPTIDE SYNTHASE PES1 (EUROFUNG)-RELATED"/>
    <property type="match status" value="1"/>
</dbReference>
<evidence type="ECO:0000256" key="6">
    <source>
        <dbReference type="ARBA" id="ARBA00076959"/>
    </source>
</evidence>
<dbReference type="PANTHER" id="PTHR43767">
    <property type="entry name" value="LONG-CHAIN-FATTY-ACID--COA LIGASE"/>
    <property type="match status" value="1"/>
</dbReference>
<dbReference type="InterPro" id="IPR042099">
    <property type="entry name" value="ANL_N_sf"/>
</dbReference>
<dbReference type="AlphaFoldDB" id="A0A448I7Y2"/>
<dbReference type="Pfam" id="PF13193">
    <property type="entry name" value="AMP-binding_C"/>
    <property type="match status" value="1"/>
</dbReference>
<sequence length="519" mass="55137">MYVTQGLHRGMQQTPDVTMTICGGRSQSFRTVAERVARLAGGLRELGVAAGDRVAMLALNSDRYHEYLLAVPWADAVLAPLNTRWSAAELGYALRDCEARVLIVDDAHRGLLDAIRAECAQLDVVVHCGDAAAPAGTIDYEDLIAGAAAIADARRGGDALAGIFYTGGTTGAPKGAMLSHTALGTSWLGALASGHLFGAGRDTRYLHAAPMFHLADLAAWGAVTLLGGTHVIVPRFEPGELLGAVVSHRITDIALVPTMIQTVLDHPGLDAHDLSSVRSILYGASPMPQALLERAAAALPRAAFTQAYGMTELAPIATLLGPEEHRDATLRRSAGRAAPHCEIRVVDETGAEVPRGTVGEIVVRGANMMTGYWKRPPETAEAIRGGWLHTGDGGYLDEAGYLFVVDRIKDMIVTGGENVYSVEVENAVVRNPAVAQCAVIGVPDERWGERVHAVVVLRPGGATSEEQIRRHAKQFIAGYKAPRSVEFVEQLPVSAAGKVLKRELRQPYWSGSGSSGSMS</sequence>
<dbReference type="EC" id="6.2.1.3" evidence="3"/>
<organism evidence="11 12">
    <name type="scientific">Mycolicibacterium chitae</name>
    <name type="common">Mycobacterium chitae</name>
    <dbReference type="NCBI Taxonomy" id="1792"/>
    <lineage>
        <taxon>Bacteria</taxon>
        <taxon>Bacillati</taxon>
        <taxon>Actinomycetota</taxon>
        <taxon>Actinomycetes</taxon>
        <taxon>Mycobacteriales</taxon>
        <taxon>Mycobacteriaceae</taxon>
        <taxon>Mycolicibacterium</taxon>
    </lineage>
</organism>
<evidence type="ECO:0000256" key="5">
    <source>
        <dbReference type="ARBA" id="ARBA00069710"/>
    </source>
</evidence>
<dbReference type="InterPro" id="IPR050237">
    <property type="entry name" value="ATP-dep_AMP-bd_enzyme"/>
</dbReference>
<evidence type="ECO:0000256" key="8">
    <source>
        <dbReference type="ARBA" id="ARBA00083882"/>
    </source>
</evidence>
<dbReference type="OrthoDB" id="9803968at2"/>
<evidence type="ECO:0000256" key="1">
    <source>
        <dbReference type="ARBA" id="ARBA00006432"/>
    </source>
</evidence>
<dbReference type="InterPro" id="IPR045851">
    <property type="entry name" value="AMP-bd_C_sf"/>
</dbReference>
<reference evidence="11 12" key="1">
    <citation type="submission" date="2018-12" db="EMBL/GenBank/DDBJ databases">
        <authorList>
            <consortium name="Pathogen Informatics"/>
        </authorList>
    </citation>
    <scope>NUCLEOTIDE SEQUENCE [LARGE SCALE GENOMIC DNA]</scope>
    <source>
        <strain evidence="11 12">NCTC10485</strain>
    </source>
</reference>
<dbReference type="InterPro" id="IPR000873">
    <property type="entry name" value="AMP-dep_synth/lig_dom"/>
</dbReference>
<feature type="domain" description="AMP-dependent synthetase/ligase" evidence="9">
    <location>
        <begin position="9"/>
        <end position="373"/>
    </location>
</feature>
<comment type="similarity">
    <text evidence="1">Belongs to the ATP-dependent AMP-binding enzyme family.</text>
</comment>
<evidence type="ECO:0000256" key="2">
    <source>
        <dbReference type="ARBA" id="ARBA00022598"/>
    </source>
</evidence>
<proteinExistence type="inferred from homology"/>
<dbReference type="PROSITE" id="PS00455">
    <property type="entry name" value="AMP_BINDING"/>
    <property type="match status" value="1"/>
</dbReference>
<dbReference type="GO" id="GO:0004467">
    <property type="term" value="F:long-chain fatty acid-CoA ligase activity"/>
    <property type="evidence" value="ECO:0007669"/>
    <property type="project" value="UniProtKB-EC"/>
</dbReference>
<evidence type="ECO:0000259" key="10">
    <source>
        <dbReference type="Pfam" id="PF13193"/>
    </source>
</evidence>
<dbReference type="RefSeq" id="WP_126334409.1">
    <property type="nucleotide sequence ID" value="NZ_AP022604.1"/>
</dbReference>
<gene>
    <name evidence="11" type="primary">fadD_8</name>
    <name evidence="11" type="ORF">NCTC10485_02926</name>
</gene>
<dbReference type="FunFam" id="3.30.300.30:FF:000008">
    <property type="entry name" value="2,3-dihydroxybenzoate-AMP ligase"/>
    <property type="match status" value="1"/>
</dbReference>
<evidence type="ECO:0000256" key="7">
    <source>
        <dbReference type="ARBA" id="ARBA00080667"/>
    </source>
</evidence>
<evidence type="ECO:0000313" key="11">
    <source>
        <dbReference type="EMBL" id="VEG48627.1"/>
    </source>
</evidence>
<dbReference type="Pfam" id="PF00501">
    <property type="entry name" value="AMP-binding"/>
    <property type="match status" value="1"/>
</dbReference>
<dbReference type="CDD" id="cd17631">
    <property type="entry name" value="FACL_FadD13-like"/>
    <property type="match status" value="1"/>
</dbReference>